<dbReference type="InterPro" id="IPR009286">
    <property type="entry name" value="Ins_P5_2-kin"/>
</dbReference>
<dbReference type="OrthoDB" id="272370at2759"/>
<protein>
    <recommendedName>
        <fullName evidence="5 10">Inositol-pentakisphosphate 2-kinase</fullName>
        <ecNumber evidence="4 10">2.7.1.158</ecNumber>
    </recommendedName>
</protein>
<dbReference type="PANTHER" id="PTHR14456">
    <property type="entry name" value="INOSITOL POLYPHOSPHATE KINASE 1"/>
    <property type="match status" value="1"/>
</dbReference>
<dbReference type="Gene3D" id="3.30.200.110">
    <property type="entry name" value="Inositol-pentakisphosphate 2-kinase, N-lobe"/>
    <property type="match status" value="1"/>
</dbReference>
<name>A0A4S2MR78_9PEZI</name>
<evidence type="ECO:0000256" key="11">
    <source>
        <dbReference type="SAM" id="MobiDB-lite"/>
    </source>
</evidence>
<sequence>MDFTTALNPGTPPPPNFLLTDADDWEYFAEGASNCLFRYTGQHPYFRPFLLRLRKHLPGSPTTQQLYDHLNTRFAPILGAYLLHHSLIQLSPSLITALNTRLPNAHTPAEDWAGRPVKARTRFLETEEKWGLLVEDMSCGNYLYAEEAADPEEWRDMAAVEFKPKWLVQSPNAPKEWMVCRTCAVRNMNHGRSNDLPPPREGGEKMEEELPEYCPLDLASHDRHRIEAAVYAIVNNPHNSIMIADPSPSDSSSESDSDSQRRSPSASTPEELAHHLAKALESSLVTLLTHFFTQSKIIPLLASLQDEFGRRGVFTSATLRLMEDTENVGNEEALAQMAIESQGEVNDIWKAMTLRDCSLFLKIWVRKRTNRGMEARIEAKVADVDLKTGEGGRAVYWRDVERRLRKGGWYGNINKGGRRNCRTGEGIP</sequence>
<dbReference type="GO" id="GO:0005524">
    <property type="term" value="F:ATP binding"/>
    <property type="evidence" value="ECO:0007669"/>
    <property type="project" value="UniProtKB-KW"/>
</dbReference>
<evidence type="ECO:0000313" key="12">
    <source>
        <dbReference type="EMBL" id="TGZ77368.1"/>
    </source>
</evidence>
<keyword evidence="8 10" id="KW-0418">Kinase</keyword>
<dbReference type="GO" id="GO:0005634">
    <property type="term" value="C:nucleus"/>
    <property type="evidence" value="ECO:0007669"/>
    <property type="project" value="TreeGrafter"/>
</dbReference>
<dbReference type="InterPro" id="IPR043001">
    <property type="entry name" value="IP5_2-K_N_lobe"/>
</dbReference>
<dbReference type="GO" id="GO:0032958">
    <property type="term" value="P:inositol phosphate biosynthetic process"/>
    <property type="evidence" value="ECO:0007669"/>
    <property type="project" value="TreeGrafter"/>
</dbReference>
<accession>A0A4S2MR78</accession>
<comment type="similarity">
    <text evidence="3">Belongs to the IPK1 type 1 family.</text>
</comment>
<reference evidence="12 13" key="1">
    <citation type="submission" date="2019-04" db="EMBL/GenBank/DDBJ databases">
        <title>Comparative genomics and transcriptomics to analyze fruiting body development in filamentous ascomycetes.</title>
        <authorList>
            <consortium name="DOE Joint Genome Institute"/>
            <person name="Lutkenhaus R."/>
            <person name="Traeger S."/>
            <person name="Breuer J."/>
            <person name="Kuo A."/>
            <person name="Lipzen A."/>
            <person name="Pangilinan J."/>
            <person name="Dilworth D."/>
            <person name="Sandor L."/>
            <person name="Poggeler S."/>
            <person name="Barry K."/>
            <person name="Grigoriev I.V."/>
            <person name="Nowrousian M."/>
        </authorList>
    </citation>
    <scope>NUCLEOTIDE SEQUENCE [LARGE SCALE GENOMIC DNA]</scope>
    <source>
        <strain evidence="12 13">CBS 389.68</strain>
    </source>
</reference>
<evidence type="ECO:0000256" key="5">
    <source>
        <dbReference type="ARBA" id="ARBA00014846"/>
    </source>
</evidence>
<keyword evidence="6 10" id="KW-0808">Transferase</keyword>
<organism evidence="12 13">
    <name type="scientific">Ascodesmis nigricans</name>
    <dbReference type="NCBI Taxonomy" id="341454"/>
    <lineage>
        <taxon>Eukaryota</taxon>
        <taxon>Fungi</taxon>
        <taxon>Dikarya</taxon>
        <taxon>Ascomycota</taxon>
        <taxon>Pezizomycotina</taxon>
        <taxon>Pezizomycetes</taxon>
        <taxon>Pezizales</taxon>
        <taxon>Ascodesmidaceae</taxon>
        <taxon>Ascodesmis</taxon>
    </lineage>
</organism>
<evidence type="ECO:0000256" key="10">
    <source>
        <dbReference type="RuleBase" id="RU364126"/>
    </source>
</evidence>
<evidence type="ECO:0000256" key="1">
    <source>
        <dbReference type="ARBA" id="ARBA00001774"/>
    </source>
</evidence>
<comment type="function">
    <text evidence="2">Has kinase activity and phosphorylates inositol-1,3,4,5,6-pentakisphosphate (Ins(1,3,4,5,6)P5) to produce 1,2,3,4,5,6-hexakisphosphate (InsP6), also known as phytate.</text>
</comment>
<evidence type="ECO:0000256" key="2">
    <source>
        <dbReference type="ARBA" id="ARBA00003979"/>
    </source>
</evidence>
<feature type="compositionally biased region" description="Low complexity" evidence="11">
    <location>
        <begin position="244"/>
        <end position="254"/>
    </location>
</feature>
<evidence type="ECO:0000313" key="13">
    <source>
        <dbReference type="Proteomes" id="UP000298138"/>
    </source>
</evidence>
<dbReference type="PANTHER" id="PTHR14456:SF2">
    <property type="entry name" value="INOSITOL-PENTAKISPHOSPHATE 2-KINASE"/>
    <property type="match status" value="1"/>
</dbReference>
<feature type="region of interest" description="Disordered" evidence="11">
    <location>
        <begin position="241"/>
        <end position="272"/>
    </location>
</feature>
<dbReference type="GO" id="GO:0035299">
    <property type="term" value="F:inositol-1,3,4,5,6-pentakisphosphate 2-kinase activity"/>
    <property type="evidence" value="ECO:0007669"/>
    <property type="project" value="UniProtKB-EC"/>
</dbReference>
<evidence type="ECO:0000256" key="7">
    <source>
        <dbReference type="ARBA" id="ARBA00022741"/>
    </source>
</evidence>
<comment type="catalytic activity">
    <reaction evidence="1 10">
        <text>1D-myo-inositol 1,3,4,5,6-pentakisphosphate + ATP = 1D-myo-inositol hexakisphosphate + ADP + H(+)</text>
        <dbReference type="Rhea" id="RHEA:20313"/>
        <dbReference type="ChEBI" id="CHEBI:15378"/>
        <dbReference type="ChEBI" id="CHEBI:30616"/>
        <dbReference type="ChEBI" id="CHEBI:57733"/>
        <dbReference type="ChEBI" id="CHEBI:58130"/>
        <dbReference type="ChEBI" id="CHEBI:456216"/>
        <dbReference type="EC" id="2.7.1.158"/>
    </reaction>
</comment>
<evidence type="ECO:0000256" key="9">
    <source>
        <dbReference type="ARBA" id="ARBA00022840"/>
    </source>
</evidence>
<keyword evidence="13" id="KW-1185">Reference proteome</keyword>
<evidence type="ECO:0000256" key="8">
    <source>
        <dbReference type="ARBA" id="ARBA00022777"/>
    </source>
</evidence>
<dbReference type="EMBL" id="ML220154">
    <property type="protein sequence ID" value="TGZ77368.1"/>
    <property type="molecule type" value="Genomic_DNA"/>
</dbReference>
<comment type="domain">
    <text evidence="10">The EXKPK motif is conserved in inositol-pentakisphosphate 2-kinases of both family 1 and 2.</text>
</comment>
<dbReference type="Proteomes" id="UP000298138">
    <property type="component" value="Unassembled WGS sequence"/>
</dbReference>
<dbReference type="Pfam" id="PF06090">
    <property type="entry name" value="Ins_P5_2-kin"/>
    <property type="match status" value="1"/>
</dbReference>
<gene>
    <name evidence="12" type="ORF">EX30DRAFT_323687</name>
</gene>
<comment type="function">
    <text evidence="10">Phosphorylates Ins(1,3,4,5,6)P5 at position 2 to form Ins(1,2,3,4,5,6)P6 (InsP6 or phytate).</text>
</comment>
<dbReference type="STRING" id="341454.A0A4S2MR78"/>
<feature type="region of interest" description="Disordered" evidence="11">
    <location>
        <begin position="188"/>
        <end position="208"/>
    </location>
</feature>
<keyword evidence="9 10" id="KW-0067">ATP-binding</keyword>
<evidence type="ECO:0000256" key="3">
    <source>
        <dbReference type="ARBA" id="ARBA00008305"/>
    </source>
</evidence>
<dbReference type="EC" id="2.7.1.158" evidence="4 10"/>
<dbReference type="AlphaFoldDB" id="A0A4S2MR78"/>
<dbReference type="InParanoid" id="A0A4S2MR78"/>
<evidence type="ECO:0000256" key="4">
    <source>
        <dbReference type="ARBA" id="ARBA00012023"/>
    </source>
</evidence>
<keyword evidence="7 10" id="KW-0547">Nucleotide-binding</keyword>
<proteinExistence type="inferred from homology"/>
<evidence type="ECO:0000256" key="6">
    <source>
        <dbReference type="ARBA" id="ARBA00022679"/>
    </source>
</evidence>